<dbReference type="Pfam" id="PF00072">
    <property type="entry name" value="Response_reg"/>
    <property type="match status" value="1"/>
</dbReference>
<dbReference type="Pfam" id="PF00196">
    <property type="entry name" value="GerE"/>
    <property type="match status" value="1"/>
</dbReference>
<dbReference type="SUPFAM" id="SSF46894">
    <property type="entry name" value="C-terminal effector domain of the bipartite response regulators"/>
    <property type="match status" value="1"/>
</dbReference>
<sequence length="213" mass="24176">MVVVKDAKIRVGVLDNDELALASMRRLSSHWSRCRLIWTTRSAAETIRACMVEATRPDVLLLDMSLSGVTGTDVCKQVGIWTDRVRCIGMTAYDPERYRDEAGDVGLTIIVRKERYTDIEDAILFSTIINVHPGKDGRQQNLYEETEAESKALSERELQIIDYYSKGMSTQEIMERTGFSKGTVRSYEKRALNKLGVRNRTEAAAYCVRKNLI</sequence>
<dbReference type="Proteomes" id="UP000287470">
    <property type="component" value="Unassembled WGS sequence"/>
</dbReference>
<dbReference type="RefSeq" id="WP_125968129.1">
    <property type="nucleotide sequence ID" value="NZ_QXGK01000006.1"/>
</dbReference>
<reference evidence="5 6" key="1">
    <citation type="submission" date="2018-09" db="EMBL/GenBank/DDBJ databases">
        <title>Characterization of the phylogenetic diversity of five novel species belonging to the genus Bifidobacterium.</title>
        <authorList>
            <person name="Lugli G.A."/>
            <person name="Duranti S."/>
            <person name="Milani C."/>
        </authorList>
    </citation>
    <scope>NUCLEOTIDE SEQUENCE [LARGE SCALE GENOMIC DNA]</scope>
    <source>
        <strain evidence="5 6">2033B</strain>
    </source>
</reference>
<keyword evidence="6" id="KW-1185">Reference proteome</keyword>
<dbReference type="PANTHER" id="PTHR43214">
    <property type="entry name" value="TWO-COMPONENT RESPONSE REGULATOR"/>
    <property type="match status" value="1"/>
</dbReference>
<dbReference type="InterPro" id="IPR016032">
    <property type="entry name" value="Sig_transdc_resp-reg_C-effctor"/>
</dbReference>
<dbReference type="Gene3D" id="1.10.10.10">
    <property type="entry name" value="Winged helix-like DNA-binding domain superfamily/Winged helix DNA-binding domain"/>
    <property type="match status" value="1"/>
</dbReference>
<dbReference type="PROSITE" id="PS50043">
    <property type="entry name" value="HTH_LUXR_2"/>
    <property type="match status" value="1"/>
</dbReference>
<dbReference type="GO" id="GO:0006355">
    <property type="term" value="P:regulation of DNA-templated transcription"/>
    <property type="evidence" value="ECO:0007669"/>
    <property type="project" value="InterPro"/>
</dbReference>
<evidence type="ECO:0000259" key="4">
    <source>
        <dbReference type="PROSITE" id="PS50110"/>
    </source>
</evidence>
<evidence type="ECO:0000256" key="1">
    <source>
        <dbReference type="ARBA" id="ARBA00023125"/>
    </source>
</evidence>
<accession>A0A430FUZ2</accession>
<dbReference type="PRINTS" id="PR00038">
    <property type="entry name" value="HTHLUXR"/>
</dbReference>
<evidence type="ECO:0000313" key="6">
    <source>
        <dbReference type="Proteomes" id="UP000287470"/>
    </source>
</evidence>
<dbReference type="InterPro" id="IPR000792">
    <property type="entry name" value="Tscrpt_reg_LuxR_C"/>
</dbReference>
<comment type="caution">
    <text evidence="5">The sequence shown here is derived from an EMBL/GenBank/DDBJ whole genome shotgun (WGS) entry which is preliminary data.</text>
</comment>
<keyword evidence="1" id="KW-0238">DNA-binding</keyword>
<feature type="modified residue" description="4-aspartylphosphate" evidence="2">
    <location>
        <position position="63"/>
    </location>
</feature>
<dbReference type="SUPFAM" id="SSF52172">
    <property type="entry name" value="CheY-like"/>
    <property type="match status" value="1"/>
</dbReference>
<evidence type="ECO:0000259" key="3">
    <source>
        <dbReference type="PROSITE" id="PS50043"/>
    </source>
</evidence>
<evidence type="ECO:0000313" key="5">
    <source>
        <dbReference type="EMBL" id="RSX57284.1"/>
    </source>
</evidence>
<feature type="domain" description="Response regulatory" evidence="4">
    <location>
        <begin position="10"/>
        <end position="128"/>
    </location>
</feature>
<feature type="domain" description="HTH luxR-type" evidence="3">
    <location>
        <begin position="146"/>
        <end position="211"/>
    </location>
</feature>
<protein>
    <submittedName>
        <fullName evidence="5">Two-component response regulator</fullName>
    </submittedName>
</protein>
<dbReference type="PROSITE" id="PS50110">
    <property type="entry name" value="RESPONSE_REGULATORY"/>
    <property type="match status" value="1"/>
</dbReference>
<dbReference type="CDD" id="cd06170">
    <property type="entry name" value="LuxR_C_like"/>
    <property type="match status" value="1"/>
</dbReference>
<dbReference type="SMART" id="SM00421">
    <property type="entry name" value="HTH_LUXR"/>
    <property type="match status" value="1"/>
</dbReference>
<dbReference type="GO" id="GO:0003677">
    <property type="term" value="F:DNA binding"/>
    <property type="evidence" value="ECO:0007669"/>
    <property type="project" value="UniProtKB-KW"/>
</dbReference>
<dbReference type="InterPro" id="IPR001789">
    <property type="entry name" value="Sig_transdc_resp-reg_receiver"/>
</dbReference>
<dbReference type="InterPro" id="IPR039420">
    <property type="entry name" value="WalR-like"/>
</dbReference>
<dbReference type="Gene3D" id="3.40.50.2300">
    <property type="match status" value="1"/>
</dbReference>
<dbReference type="InterPro" id="IPR011006">
    <property type="entry name" value="CheY-like_superfamily"/>
</dbReference>
<dbReference type="EMBL" id="QXGK01000006">
    <property type="protein sequence ID" value="RSX57284.1"/>
    <property type="molecule type" value="Genomic_DNA"/>
</dbReference>
<dbReference type="OrthoDB" id="3243323at2"/>
<dbReference type="InterPro" id="IPR036388">
    <property type="entry name" value="WH-like_DNA-bd_sf"/>
</dbReference>
<keyword evidence="2" id="KW-0597">Phosphoprotein</keyword>
<proteinExistence type="predicted"/>
<evidence type="ECO:0000256" key="2">
    <source>
        <dbReference type="PROSITE-ProRule" id="PRU00169"/>
    </source>
</evidence>
<dbReference type="PANTHER" id="PTHR43214:SF43">
    <property type="entry name" value="TWO-COMPONENT RESPONSE REGULATOR"/>
    <property type="match status" value="1"/>
</dbReference>
<name>A0A430FUZ2_9BIFI</name>
<dbReference type="AlphaFoldDB" id="A0A430FUZ2"/>
<gene>
    <name evidence="5" type="ORF">D2E24_0877</name>
</gene>
<dbReference type="GO" id="GO:0000160">
    <property type="term" value="P:phosphorelay signal transduction system"/>
    <property type="evidence" value="ECO:0007669"/>
    <property type="project" value="InterPro"/>
</dbReference>
<organism evidence="5 6">
    <name type="scientific">Bifidobacterium samirii</name>
    <dbReference type="NCBI Taxonomy" id="2306974"/>
    <lineage>
        <taxon>Bacteria</taxon>
        <taxon>Bacillati</taxon>
        <taxon>Actinomycetota</taxon>
        <taxon>Actinomycetes</taxon>
        <taxon>Bifidobacteriales</taxon>
        <taxon>Bifidobacteriaceae</taxon>
        <taxon>Bifidobacterium</taxon>
    </lineage>
</organism>